<protein>
    <submittedName>
        <fullName evidence="2">Uncharacterized protein</fullName>
    </submittedName>
</protein>
<reference evidence="2 3" key="1">
    <citation type="submission" date="2023-02" db="EMBL/GenBank/DDBJ databases">
        <authorList>
            <person name="Mo P."/>
        </authorList>
    </citation>
    <scope>NUCLEOTIDE SEQUENCE [LARGE SCALE GENOMIC DNA]</scope>
    <source>
        <strain evidence="2 3">HUAS 3</strain>
    </source>
</reference>
<organism evidence="2 3">
    <name type="scientific">Micromonospora cathayae</name>
    <dbReference type="NCBI Taxonomy" id="3028804"/>
    <lineage>
        <taxon>Bacteria</taxon>
        <taxon>Bacillati</taxon>
        <taxon>Actinomycetota</taxon>
        <taxon>Actinomycetes</taxon>
        <taxon>Micromonosporales</taxon>
        <taxon>Micromonosporaceae</taxon>
        <taxon>Micromonospora</taxon>
    </lineage>
</organism>
<sequence>MFRRLVVLLTMLLTMVVPVVLPSSARSAPPASGRSASVGPGSPVSGRPAPAVPGRSAPPAAGSPAGSAPALVDDFALAADPSPVPVTAGFPARFTVTSTVTSGSSQAVALRVTNLPYGVSAVFTPATIVSGDQARLTVHTTLSARPGTFGLVVEGVGDVVTRRVTVTLVVRTPPTVRAAFYYPWFPEAWRQQGLDPFTNYRPTRGLYSVDEATVRQQVAEMREGWITLGVASWFGRGTTTDRHWPALMAGARDTGFGWAPYYEPEGTSDPTVSRLVDDLHYLRTTYGGARSPLTVLPGGAMLVFVYNANDLTTAAGCDTVNRWNAARDRLLAQYGEGLHVVLKVFPGYRTCAGTARIDGWHQYGPASPEADFSAAPGEGAYTVSPGFWKAGLPYGRAPFLSRNRDRWRSSVARMNASTARWQLVTTWNEWGEGTAIEASSGCRTPTPAGTLCDWSGDGISGYVADLRAVPPAGLG</sequence>
<evidence type="ECO:0000313" key="2">
    <source>
        <dbReference type="EMBL" id="WDZ87046.1"/>
    </source>
</evidence>
<dbReference type="RefSeq" id="WP_275033931.1">
    <property type="nucleotide sequence ID" value="NZ_CP118615.1"/>
</dbReference>
<feature type="region of interest" description="Disordered" evidence="1">
    <location>
        <begin position="24"/>
        <end position="65"/>
    </location>
</feature>
<evidence type="ECO:0000313" key="3">
    <source>
        <dbReference type="Proteomes" id="UP001219605"/>
    </source>
</evidence>
<dbReference type="Proteomes" id="UP001219605">
    <property type="component" value="Chromosome"/>
</dbReference>
<gene>
    <name evidence="2" type="ORF">PVK37_11895</name>
</gene>
<dbReference type="Gene3D" id="3.20.20.80">
    <property type="entry name" value="Glycosidases"/>
    <property type="match status" value="1"/>
</dbReference>
<dbReference type="EMBL" id="CP118615">
    <property type="protein sequence ID" value="WDZ87046.1"/>
    <property type="molecule type" value="Genomic_DNA"/>
</dbReference>
<evidence type="ECO:0000256" key="1">
    <source>
        <dbReference type="SAM" id="MobiDB-lite"/>
    </source>
</evidence>
<name>A0ABY7ZW45_9ACTN</name>
<keyword evidence="3" id="KW-1185">Reference proteome</keyword>
<accession>A0ABY7ZW45</accession>
<proteinExistence type="predicted"/>